<evidence type="ECO:0000256" key="2">
    <source>
        <dbReference type="ARBA" id="ARBA00008338"/>
    </source>
</evidence>
<dbReference type="Gene3D" id="3.40.1710.10">
    <property type="entry name" value="abc type-2 transporter like domain"/>
    <property type="match status" value="1"/>
</dbReference>
<evidence type="ECO:0000256" key="8">
    <source>
        <dbReference type="SAM" id="MobiDB-lite"/>
    </source>
</evidence>
<dbReference type="InterPro" id="IPR023838">
    <property type="entry name" value="T7SS_EsaA"/>
</dbReference>
<keyword evidence="4 9" id="KW-0812">Transmembrane</keyword>
<keyword evidence="6 9" id="KW-0472">Membrane</keyword>
<feature type="transmembrane region" description="Helical" evidence="9">
    <location>
        <begin position="1033"/>
        <end position="1051"/>
    </location>
</feature>
<feature type="transmembrane region" description="Helical" evidence="9">
    <location>
        <begin position="1006"/>
        <end position="1024"/>
    </location>
</feature>
<dbReference type="RefSeq" id="WP_253064330.1">
    <property type="nucleotide sequence ID" value="NZ_JAMXWM010000029.1"/>
</dbReference>
<dbReference type="EMBL" id="JBHUMQ010000025">
    <property type="protein sequence ID" value="MFD2694059.1"/>
    <property type="molecule type" value="Genomic_DNA"/>
</dbReference>
<feature type="transmembrane region" description="Helical" evidence="9">
    <location>
        <begin position="12"/>
        <end position="33"/>
    </location>
</feature>
<feature type="compositionally biased region" description="Basic and acidic residues" evidence="8">
    <location>
        <begin position="660"/>
        <end position="686"/>
    </location>
</feature>
<evidence type="ECO:0000313" key="11">
    <source>
        <dbReference type="Proteomes" id="UP001597399"/>
    </source>
</evidence>
<keyword evidence="11" id="KW-1185">Reference proteome</keyword>
<feature type="transmembrane region" description="Helical" evidence="9">
    <location>
        <begin position="948"/>
        <end position="966"/>
    </location>
</feature>
<comment type="similarity">
    <text evidence="2">Belongs to the EsaA family.</text>
</comment>
<evidence type="ECO:0000256" key="6">
    <source>
        <dbReference type="ARBA" id="ARBA00023136"/>
    </source>
</evidence>
<evidence type="ECO:0000256" key="1">
    <source>
        <dbReference type="ARBA" id="ARBA00004651"/>
    </source>
</evidence>
<dbReference type="PANTHER" id="PTHR30294">
    <property type="entry name" value="MEMBRANE COMPONENT OF ABC TRANSPORTER YHHJ-RELATED"/>
    <property type="match status" value="1"/>
</dbReference>
<evidence type="ECO:0000256" key="5">
    <source>
        <dbReference type="ARBA" id="ARBA00022989"/>
    </source>
</evidence>
<feature type="transmembrane region" description="Helical" evidence="9">
    <location>
        <begin position="973"/>
        <end position="994"/>
    </location>
</feature>
<keyword evidence="7" id="KW-0175">Coiled coil</keyword>
<dbReference type="InterPro" id="IPR051449">
    <property type="entry name" value="ABC-2_transporter_component"/>
</dbReference>
<feature type="transmembrane region" description="Helical" evidence="9">
    <location>
        <begin position="1083"/>
        <end position="1104"/>
    </location>
</feature>
<accession>A0ABW5S319</accession>
<gene>
    <name evidence="10" type="primary">esaA</name>
    <name evidence="10" type="ORF">ACFSUE_10530</name>
</gene>
<sequence length="1118" mass="123753">MNEQWISHLKKWGSLALVFIVIVCISGALPRYLTPPAVQPQQTHKKGSKTLVPAATKIAHLALVNEDQGADVSGQRLNLGNQIAPLFSNLDDYEWQTVSRSSADNGLKNGDYQAVFYIPSDFTRNIFTYNQQKPKAAVISYQANPKLTAEESAKVQTEFQKMKGTLNQQFSQIYWRVISDQLSYIRGNFSDVLNKDKQYLQAMSDFYKPSSRNMAQVFDDQLNQINELLNETKQTSGNVSDQQTTLTETKNQVSKQLDALNKLSDQMNQQIQTLEKTRNTNKQLVDDAIAQSQNNLKDLINAFNNGMENPMSTEVTIDNPLDSGHELTGLNNLIDGANTSLLGINTTANNQFNDIARDYLDERITSVEDLVKKLNASKNSISAITNPDNMNHSENVFGQVIALSDSAQDLYGKGQDLLKQINDLYEDAYGTSDKKTSLSNLVNDYYTQASDNYNAAYDLYQNAYVTTDQKTSLYDMVNKLYKNAYVTTNDKKSLFDMVNDYYSQADGLYQQADKFYKQSDSLYTFYSTVKNSQVTQTISDIDTLEHTTKPVENQNTQWGGEPDVLNDIGKIQTLIGGANGLARSLANLNEELDSNLNKINNDAVYDGKSLFMNPDSTKNYDETTLKPYQQALNNTYSSLKELHTVVTILPNQPTAPADPNLKEPVDPKLEKPADPSLEKPEFQLEKPEEPNLQAPKLVTPELTLPADTDAIKTALGNVTNWIDLSNGQLTSSVKSLDGIRTTAQTIDQSQTLSSTKKTIQDKYSLAIKQYSDALNNQKSELGKVENTLTSNMNNAQQQVASIAKPLVVKDPDPIFDDVDNGFALSFKSNTFDQLNTIDEALQSISASQSAILKSSKDVQSMVNGVQSDANQLSGSWGQNISATTQLGRAIARTLGNAGEPGNRNQNVYRQLTAPVSLAGQRIGMANTAIPNTDQKSASDEPTPVQQPFLTLLTVLIASVLTGFFSYHYRKLSLTANALISVLLALVASSAIIYYGIVQYGLEGPAAIMWSVFTLGLIAVMSAWIREGYQLSELVGMLIVTAMIVLFTLPLLRNSMDRFVFQNPAADVYMAIAYGPDYLPFYKGLLAIVGLFIPVFAVIGIRAIIQHVREEKEHETESM</sequence>
<protein>
    <submittedName>
        <fullName evidence="10">Type VII secretion protein EsaA</fullName>
    </submittedName>
</protein>
<dbReference type="NCBIfam" id="TIGR03929">
    <property type="entry name" value="T7_esaA_Nterm"/>
    <property type="match status" value="1"/>
</dbReference>
<keyword evidence="5 9" id="KW-1133">Transmembrane helix</keyword>
<evidence type="ECO:0000256" key="7">
    <source>
        <dbReference type="SAM" id="Coils"/>
    </source>
</evidence>
<feature type="coiled-coil region" evidence="7">
    <location>
        <begin position="246"/>
        <end position="287"/>
    </location>
</feature>
<evidence type="ECO:0000313" key="10">
    <source>
        <dbReference type="EMBL" id="MFD2694059.1"/>
    </source>
</evidence>
<feature type="region of interest" description="Disordered" evidence="8">
    <location>
        <begin position="651"/>
        <end position="686"/>
    </location>
</feature>
<evidence type="ECO:0000256" key="9">
    <source>
        <dbReference type="SAM" id="Phobius"/>
    </source>
</evidence>
<comment type="caution">
    <text evidence="10">The sequence shown here is derived from an EMBL/GenBank/DDBJ whole genome shotgun (WGS) entry which is preliminary data.</text>
</comment>
<name>A0ABW5S319_9BACL</name>
<keyword evidence="3" id="KW-1003">Cell membrane</keyword>
<dbReference type="Proteomes" id="UP001597399">
    <property type="component" value="Unassembled WGS sequence"/>
</dbReference>
<dbReference type="Gene3D" id="1.20.1330.10">
    <property type="entry name" value="f41 fragment of flagellin, N-terminal domain"/>
    <property type="match status" value="1"/>
</dbReference>
<evidence type="ECO:0000256" key="4">
    <source>
        <dbReference type="ARBA" id="ARBA00022692"/>
    </source>
</evidence>
<organism evidence="10 11">
    <name type="scientific">Sporolactobacillus shoreicorticis</name>
    <dbReference type="NCBI Taxonomy" id="1923877"/>
    <lineage>
        <taxon>Bacteria</taxon>
        <taxon>Bacillati</taxon>
        <taxon>Bacillota</taxon>
        <taxon>Bacilli</taxon>
        <taxon>Bacillales</taxon>
        <taxon>Sporolactobacillaceae</taxon>
        <taxon>Sporolactobacillus</taxon>
    </lineage>
</organism>
<dbReference type="PANTHER" id="PTHR30294:SF29">
    <property type="entry name" value="MULTIDRUG ABC TRANSPORTER PERMEASE YBHS-RELATED"/>
    <property type="match status" value="1"/>
</dbReference>
<comment type="subcellular location">
    <subcellularLocation>
        <location evidence="1">Cell membrane</location>
        <topology evidence="1">Multi-pass membrane protein</topology>
    </subcellularLocation>
</comment>
<evidence type="ECO:0000256" key="3">
    <source>
        <dbReference type="ARBA" id="ARBA00022475"/>
    </source>
</evidence>
<reference evidence="11" key="1">
    <citation type="journal article" date="2019" name="Int. J. Syst. Evol. Microbiol.">
        <title>The Global Catalogue of Microorganisms (GCM) 10K type strain sequencing project: providing services to taxonomists for standard genome sequencing and annotation.</title>
        <authorList>
            <consortium name="The Broad Institute Genomics Platform"/>
            <consortium name="The Broad Institute Genome Sequencing Center for Infectious Disease"/>
            <person name="Wu L."/>
            <person name="Ma J."/>
        </authorList>
    </citation>
    <scope>NUCLEOTIDE SEQUENCE [LARGE SCALE GENOMIC DNA]</scope>
    <source>
        <strain evidence="11">TISTR 2466</strain>
    </source>
</reference>
<proteinExistence type="inferred from homology"/>